<accession>A0A0F9GH20</accession>
<organism evidence="1">
    <name type="scientific">marine sediment metagenome</name>
    <dbReference type="NCBI Taxonomy" id="412755"/>
    <lineage>
        <taxon>unclassified sequences</taxon>
        <taxon>metagenomes</taxon>
        <taxon>ecological metagenomes</taxon>
    </lineage>
</organism>
<evidence type="ECO:0000313" key="1">
    <source>
        <dbReference type="EMBL" id="KKL98149.1"/>
    </source>
</evidence>
<gene>
    <name evidence="1" type="ORF">LCGC14_1827310</name>
</gene>
<dbReference type="EMBL" id="LAZR01017988">
    <property type="protein sequence ID" value="KKL98149.1"/>
    <property type="molecule type" value="Genomic_DNA"/>
</dbReference>
<reference evidence="1" key="1">
    <citation type="journal article" date="2015" name="Nature">
        <title>Complex archaea that bridge the gap between prokaryotes and eukaryotes.</title>
        <authorList>
            <person name="Spang A."/>
            <person name="Saw J.H."/>
            <person name="Jorgensen S.L."/>
            <person name="Zaremba-Niedzwiedzka K."/>
            <person name="Martijn J."/>
            <person name="Lind A.E."/>
            <person name="van Eijk R."/>
            <person name="Schleper C."/>
            <person name="Guy L."/>
            <person name="Ettema T.J."/>
        </authorList>
    </citation>
    <scope>NUCLEOTIDE SEQUENCE</scope>
</reference>
<proteinExistence type="predicted"/>
<sequence>MNDFYEIITSEEPNCIDKLDGLPLENGEKLELIWPDHTHTFETIFVKTWNTKTRDGIILYSKAHVIISFKQLPAKIRVVGLQARRVK</sequence>
<dbReference type="AlphaFoldDB" id="A0A0F9GH20"/>
<name>A0A0F9GH20_9ZZZZ</name>
<protein>
    <submittedName>
        <fullName evidence="1">Uncharacterized protein</fullName>
    </submittedName>
</protein>
<comment type="caution">
    <text evidence="1">The sequence shown here is derived from an EMBL/GenBank/DDBJ whole genome shotgun (WGS) entry which is preliminary data.</text>
</comment>